<evidence type="ECO:0000256" key="1">
    <source>
        <dbReference type="ARBA" id="ARBA00023002"/>
    </source>
</evidence>
<dbReference type="SUPFAM" id="SSF51679">
    <property type="entry name" value="Bacterial luciferase-like"/>
    <property type="match status" value="1"/>
</dbReference>
<evidence type="ECO:0000259" key="3">
    <source>
        <dbReference type="Pfam" id="PF00296"/>
    </source>
</evidence>
<dbReference type="PANTHER" id="PTHR30137">
    <property type="entry name" value="LUCIFERASE-LIKE MONOOXYGENASE"/>
    <property type="match status" value="1"/>
</dbReference>
<gene>
    <name evidence="4" type="ORF">DFR41_106224</name>
</gene>
<dbReference type="Pfam" id="PF00296">
    <property type="entry name" value="Bac_luciferase"/>
    <property type="match status" value="1"/>
</dbReference>
<dbReference type="AlphaFoldDB" id="A0A370FHX3"/>
<dbReference type="InterPro" id="IPR011251">
    <property type="entry name" value="Luciferase-like_dom"/>
</dbReference>
<keyword evidence="5" id="KW-1185">Reference proteome</keyword>
<dbReference type="CDD" id="cd01097">
    <property type="entry name" value="Tetrahydromethanopterin_reductase"/>
    <property type="match status" value="1"/>
</dbReference>
<dbReference type="PANTHER" id="PTHR30137:SF8">
    <property type="entry name" value="BLR5498 PROTEIN"/>
    <property type="match status" value="1"/>
</dbReference>
<keyword evidence="1" id="KW-0560">Oxidoreductase</keyword>
<dbReference type="GO" id="GO:0016705">
    <property type="term" value="F:oxidoreductase activity, acting on paired donors, with incorporation or reduction of molecular oxygen"/>
    <property type="evidence" value="ECO:0007669"/>
    <property type="project" value="InterPro"/>
</dbReference>
<evidence type="ECO:0000313" key="5">
    <source>
        <dbReference type="Proteomes" id="UP000255265"/>
    </source>
</evidence>
<protein>
    <submittedName>
        <fullName evidence="4">Alkanesulfonate monooxygenase SsuD/methylene tetrahydromethanopterin reductase-like flavin-dependent oxidoreductase (Luciferase family)</fullName>
    </submittedName>
</protein>
<accession>A0A370FHX3</accession>
<dbReference type="GO" id="GO:0005829">
    <property type="term" value="C:cytosol"/>
    <property type="evidence" value="ECO:0007669"/>
    <property type="project" value="TreeGrafter"/>
</dbReference>
<comment type="caution">
    <text evidence="4">The sequence shown here is derived from an EMBL/GenBank/DDBJ whole genome shotgun (WGS) entry which is preliminary data.</text>
</comment>
<keyword evidence="2 4" id="KW-0503">Monooxygenase</keyword>
<dbReference type="EMBL" id="QQAV01000006">
    <property type="protein sequence ID" value="RDI23518.1"/>
    <property type="molecule type" value="Genomic_DNA"/>
</dbReference>
<name>A0A370FHX3_9BURK</name>
<dbReference type="InterPro" id="IPR050766">
    <property type="entry name" value="Bact_Lucif_Oxidored"/>
</dbReference>
<feature type="domain" description="Luciferase-like" evidence="3">
    <location>
        <begin position="28"/>
        <end position="313"/>
    </location>
</feature>
<dbReference type="GO" id="GO:0004497">
    <property type="term" value="F:monooxygenase activity"/>
    <property type="evidence" value="ECO:0007669"/>
    <property type="project" value="UniProtKB-KW"/>
</dbReference>
<dbReference type="OrthoDB" id="7055978at2"/>
<organism evidence="4 5">
    <name type="scientific">Pseudacidovorax intermedius</name>
    <dbReference type="NCBI Taxonomy" id="433924"/>
    <lineage>
        <taxon>Bacteria</taxon>
        <taxon>Pseudomonadati</taxon>
        <taxon>Pseudomonadota</taxon>
        <taxon>Betaproteobacteria</taxon>
        <taxon>Burkholderiales</taxon>
        <taxon>Comamonadaceae</taxon>
        <taxon>Pseudacidovorax</taxon>
    </lineage>
</organism>
<dbReference type="RefSeq" id="WP_114803538.1">
    <property type="nucleotide sequence ID" value="NZ_QQAV01000006.1"/>
</dbReference>
<dbReference type="Gene3D" id="3.20.20.30">
    <property type="entry name" value="Luciferase-like domain"/>
    <property type="match status" value="1"/>
</dbReference>
<dbReference type="InterPro" id="IPR036661">
    <property type="entry name" value="Luciferase-like_sf"/>
</dbReference>
<evidence type="ECO:0000256" key="2">
    <source>
        <dbReference type="ARBA" id="ARBA00023033"/>
    </source>
</evidence>
<dbReference type="Proteomes" id="UP000255265">
    <property type="component" value="Unassembled WGS sequence"/>
</dbReference>
<reference evidence="4 5" key="1">
    <citation type="submission" date="2018-07" db="EMBL/GenBank/DDBJ databases">
        <title>Genomic Encyclopedia of Type Strains, Phase IV (KMG-IV): sequencing the most valuable type-strain genomes for metagenomic binning, comparative biology and taxonomic classification.</title>
        <authorList>
            <person name="Goeker M."/>
        </authorList>
    </citation>
    <scope>NUCLEOTIDE SEQUENCE [LARGE SCALE GENOMIC DNA]</scope>
    <source>
        <strain evidence="4 5">DSM 21352</strain>
    </source>
</reference>
<proteinExistence type="predicted"/>
<evidence type="ECO:0000313" key="4">
    <source>
        <dbReference type="EMBL" id="RDI23518.1"/>
    </source>
</evidence>
<sequence>MSALSPSTNPAPGTGIAAAPVGSRYGVFLNVEDPDSDPRDALAQTLLTGELAEALGFHSVWVAEHHHSRFAIGSALMVLMAQLAARTRRIRLGTGAALLPLNDPVRVAEDVAALDLLSGGRMEFGVARGGPFPAQYRHAGVASEAEARERLLEALAFIRRLWREDAVDFDGRHYRSHGLSVHPRPLQQPVPVWLASLSPEALRLAAQEGHGLMATPSADLAKVAAAIASERSARPRNWRFAIARFFHCEPDHGRAVAHGLAAVRAYPQLMGVEFGAQGRPPMFRPDADDDTILANAVIGDPAHCAARLRLLQAQLGPHLLLLKPAVHAPAAAREALSLFMQSVAPAV</sequence>